<dbReference type="GO" id="GO:0044781">
    <property type="term" value="P:bacterial-type flagellum organization"/>
    <property type="evidence" value="ECO:0007669"/>
    <property type="project" value="InterPro"/>
</dbReference>
<reference evidence="3" key="1">
    <citation type="submission" date="2018-06" db="EMBL/GenBank/DDBJ databases">
        <authorList>
            <person name="Khan S.A."/>
        </authorList>
    </citation>
    <scope>NUCLEOTIDE SEQUENCE [LARGE SCALE GENOMIC DNA]</scope>
    <source>
        <strain evidence="3">DB-1506</strain>
    </source>
</reference>
<keyword evidence="2" id="KW-0969">Cilium</keyword>
<keyword evidence="2" id="KW-0282">Flagellum</keyword>
<feature type="region of interest" description="Disordered" evidence="1">
    <location>
        <begin position="1"/>
        <end position="51"/>
    </location>
</feature>
<feature type="compositionally biased region" description="Low complexity" evidence="1">
    <location>
        <begin position="35"/>
        <end position="51"/>
    </location>
</feature>
<dbReference type="AlphaFoldDB" id="A0A327M976"/>
<keyword evidence="3" id="KW-1185">Reference proteome</keyword>
<evidence type="ECO:0000313" key="2">
    <source>
        <dbReference type="EMBL" id="RAI59319.1"/>
    </source>
</evidence>
<dbReference type="Pfam" id="PF10768">
    <property type="entry name" value="FliX"/>
    <property type="match status" value="1"/>
</dbReference>
<gene>
    <name evidence="2" type="ORF">DOO78_09840</name>
</gene>
<organism evidence="2 3">
    <name type="scientific">Roseicella frigidaeris</name>
    <dbReference type="NCBI Taxonomy" id="2230885"/>
    <lineage>
        <taxon>Bacteria</taxon>
        <taxon>Pseudomonadati</taxon>
        <taxon>Pseudomonadota</taxon>
        <taxon>Alphaproteobacteria</taxon>
        <taxon>Acetobacterales</taxon>
        <taxon>Roseomonadaceae</taxon>
        <taxon>Roseicella</taxon>
    </lineage>
</organism>
<dbReference type="InterPro" id="IPR019704">
    <property type="entry name" value="Flagellar_assmbl_FliX_class2"/>
</dbReference>
<dbReference type="EMBL" id="QLIX01000005">
    <property type="protein sequence ID" value="RAI59319.1"/>
    <property type="molecule type" value="Genomic_DNA"/>
</dbReference>
<dbReference type="OrthoDB" id="7282643at2"/>
<feature type="compositionally biased region" description="Gly residues" evidence="1">
    <location>
        <begin position="1"/>
        <end position="20"/>
    </location>
</feature>
<accession>A0A327M976</accession>
<keyword evidence="2" id="KW-0966">Cell projection</keyword>
<dbReference type="Proteomes" id="UP000249065">
    <property type="component" value="Unassembled WGS sequence"/>
</dbReference>
<sequence length="151" mass="15225">MGRNGAGQEGGMRGIGGVTAGGAARPGRAGGRGASGFAVGRRGSEAAAGPEAAGAALSVGLGLLALQEEGDAPARDRSAHRRAESILQELQALQRDLLRGDGDPGRLERLAALQSGEEGADPILRQAVQAIVLRARVELARRGWNGSVSTA</sequence>
<comment type="caution">
    <text evidence="2">The sequence shown here is derived from an EMBL/GenBank/DDBJ whole genome shotgun (WGS) entry which is preliminary data.</text>
</comment>
<name>A0A327M976_9PROT</name>
<proteinExistence type="predicted"/>
<protein>
    <submittedName>
        <fullName evidence="2">Flagellar assembly protein FliX</fullName>
    </submittedName>
</protein>
<evidence type="ECO:0000313" key="3">
    <source>
        <dbReference type="Proteomes" id="UP000249065"/>
    </source>
</evidence>
<evidence type="ECO:0000256" key="1">
    <source>
        <dbReference type="SAM" id="MobiDB-lite"/>
    </source>
</evidence>